<protein>
    <submittedName>
        <fullName evidence="3">Uncharacterized protein</fullName>
    </submittedName>
</protein>
<evidence type="ECO:0000313" key="4">
    <source>
        <dbReference type="Proteomes" id="UP001152607"/>
    </source>
</evidence>
<reference evidence="3" key="1">
    <citation type="submission" date="2023-01" db="EMBL/GenBank/DDBJ databases">
        <authorList>
            <person name="Van Ghelder C."/>
            <person name="Rancurel C."/>
        </authorList>
    </citation>
    <scope>NUCLEOTIDE SEQUENCE</scope>
    <source>
        <strain evidence="3">CNCM I-4278</strain>
    </source>
</reference>
<accession>A0A9W4XLD8</accession>
<comment type="caution">
    <text evidence="3">The sequence shown here is derived from an EMBL/GenBank/DDBJ whole genome shotgun (WGS) entry which is preliminary data.</text>
</comment>
<evidence type="ECO:0000256" key="2">
    <source>
        <dbReference type="SAM" id="Phobius"/>
    </source>
</evidence>
<organism evidence="3 4">
    <name type="scientific">Periconia digitata</name>
    <dbReference type="NCBI Taxonomy" id="1303443"/>
    <lineage>
        <taxon>Eukaryota</taxon>
        <taxon>Fungi</taxon>
        <taxon>Dikarya</taxon>
        <taxon>Ascomycota</taxon>
        <taxon>Pezizomycotina</taxon>
        <taxon>Dothideomycetes</taxon>
        <taxon>Pleosporomycetidae</taxon>
        <taxon>Pleosporales</taxon>
        <taxon>Massarineae</taxon>
        <taxon>Periconiaceae</taxon>
        <taxon>Periconia</taxon>
    </lineage>
</organism>
<dbReference type="EMBL" id="CAOQHR010000006">
    <property type="protein sequence ID" value="CAI6335883.1"/>
    <property type="molecule type" value="Genomic_DNA"/>
</dbReference>
<evidence type="ECO:0000313" key="3">
    <source>
        <dbReference type="EMBL" id="CAI6335883.1"/>
    </source>
</evidence>
<feature type="region of interest" description="Disordered" evidence="1">
    <location>
        <begin position="1"/>
        <end position="24"/>
    </location>
</feature>
<proteinExistence type="predicted"/>
<keyword evidence="4" id="KW-1185">Reference proteome</keyword>
<keyword evidence="2" id="KW-0472">Membrane</keyword>
<sequence length="64" mass="7048">MYVVSIPRYQPSAGQSQQARKAPTLPKPSLPLLSRHGLAWGFFPVYCCFAVIVLIVVVAFLSID</sequence>
<feature type="transmembrane region" description="Helical" evidence="2">
    <location>
        <begin position="38"/>
        <end position="63"/>
    </location>
</feature>
<dbReference type="Proteomes" id="UP001152607">
    <property type="component" value="Unassembled WGS sequence"/>
</dbReference>
<gene>
    <name evidence="3" type="ORF">PDIGIT_LOCUS8971</name>
</gene>
<dbReference type="AlphaFoldDB" id="A0A9W4XLD8"/>
<keyword evidence="2" id="KW-1133">Transmembrane helix</keyword>
<evidence type="ECO:0000256" key="1">
    <source>
        <dbReference type="SAM" id="MobiDB-lite"/>
    </source>
</evidence>
<keyword evidence="2" id="KW-0812">Transmembrane</keyword>
<name>A0A9W4XLD8_9PLEO</name>